<dbReference type="AlphaFoldDB" id="A0A0F3H2K0"/>
<evidence type="ECO:0000313" key="2">
    <source>
        <dbReference type="EMBL" id="MDB8620272.1"/>
    </source>
</evidence>
<reference evidence="2" key="2">
    <citation type="submission" date="2023-01" db="EMBL/GenBank/DDBJ databases">
        <title>Human gut microbiome strain richness.</title>
        <authorList>
            <person name="Chen-Liaw A."/>
        </authorList>
    </citation>
    <scope>NUCLEOTIDE SEQUENCE</scope>
    <source>
        <strain evidence="2">1001262st2_G8_1001262B_160229</strain>
    </source>
</reference>
<dbReference type="RefSeq" id="WP_003013750.1">
    <property type="nucleotide sequence ID" value="NZ_CP185272.1"/>
</dbReference>
<keyword evidence="1" id="KW-0812">Transmembrane</keyword>
<dbReference type="EMBL" id="WMYY01000005">
    <property type="protein sequence ID" value="MTR66815.1"/>
    <property type="molecule type" value="Genomic_DNA"/>
</dbReference>
<sequence>MVTKQELVNGYETEINYQRHMLENLGRWFSLLFIIASIGVVLIYLFHKSFLPLLILGILLALVGILGMIVFGYGIYRGRINLQKVIDDFNQKLTILN</sequence>
<evidence type="ECO:0000313" key="3">
    <source>
        <dbReference type="EMBL" id="MTR66815.1"/>
    </source>
</evidence>
<keyword evidence="1" id="KW-1133">Transmembrane helix</keyword>
<keyword evidence="1" id="KW-0472">Membrane</keyword>
<feature type="transmembrane region" description="Helical" evidence="1">
    <location>
        <begin position="53"/>
        <end position="76"/>
    </location>
</feature>
<proteinExistence type="predicted"/>
<reference evidence="3 4" key="1">
    <citation type="journal article" date="2019" name="Nat. Med.">
        <title>A library of human gut bacterial isolates paired with longitudinal multiomics data enables mechanistic microbiome research.</title>
        <authorList>
            <person name="Poyet M."/>
            <person name="Groussin M."/>
            <person name="Gibbons S.M."/>
            <person name="Avila-Pacheco J."/>
            <person name="Jiang X."/>
            <person name="Kearney S.M."/>
            <person name="Perrotta A.R."/>
            <person name="Berdy B."/>
            <person name="Zhao S."/>
            <person name="Lieberman T.D."/>
            <person name="Swanson P.K."/>
            <person name="Smith M."/>
            <person name="Roesemann S."/>
            <person name="Alexander J.E."/>
            <person name="Rich S.A."/>
            <person name="Livny J."/>
            <person name="Vlamakis H."/>
            <person name="Clish C."/>
            <person name="Bullock K."/>
            <person name="Deik A."/>
            <person name="Scott J."/>
            <person name="Pierce K.A."/>
            <person name="Xavier R.J."/>
            <person name="Alm E.J."/>
        </authorList>
    </citation>
    <scope>NUCLEOTIDE SEQUENCE [LARGE SCALE GENOMIC DNA]</scope>
    <source>
        <strain evidence="3 4">BIOML-A12</strain>
    </source>
</reference>
<evidence type="ECO:0000313" key="4">
    <source>
        <dbReference type="Proteomes" id="UP000460220"/>
    </source>
</evidence>
<gene>
    <name evidence="3" type="ORF">GMC73_06055</name>
    <name evidence="2" type="ORF">PNV36_07625</name>
</gene>
<accession>A0A0F3H2K0</accession>
<comment type="caution">
    <text evidence="3">The sequence shown here is derived from an EMBL/GenBank/DDBJ whole genome shotgun (WGS) entry which is preliminary data.</text>
</comment>
<organism evidence="3 4">
    <name type="scientific">Streptococcus parasanguinis</name>
    <dbReference type="NCBI Taxonomy" id="1318"/>
    <lineage>
        <taxon>Bacteria</taxon>
        <taxon>Bacillati</taxon>
        <taxon>Bacillota</taxon>
        <taxon>Bacilli</taxon>
        <taxon>Lactobacillales</taxon>
        <taxon>Streptococcaceae</taxon>
        <taxon>Streptococcus</taxon>
    </lineage>
</organism>
<dbReference type="Proteomes" id="UP001212685">
    <property type="component" value="Unassembled WGS sequence"/>
</dbReference>
<dbReference type="EMBL" id="JAQMJV010000011">
    <property type="protein sequence ID" value="MDB8620272.1"/>
    <property type="molecule type" value="Genomic_DNA"/>
</dbReference>
<evidence type="ECO:0000256" key="1">
    <source>
        <dbReference type="SAM" id="Phobius"/>
    </source>
</evidence>
<dbReference type="Proteomes" id="UP000460220">
    <property type="component" value="Unassembled WGS sequence"/>
</dbReference>
<name>A0A0F3H2K0_STRPA</name>
<protein>
    <submittedName>
        <fullName evidence="3">DUF202 domain-containing protein</fullName>
    </submittedName>
</protein>
<feature type="transmembrane region" description="Helical" evidence="1">
    <location>
        <begin position="28"/>
        <end position="47"/>
    </location>
</feature>